<protein>
    <submittedName>
        <fullName evidence="1">Uncharacterized protein</fullName>
    </submittedName>
</protein>
<dbReference type="OrthoDB" id="7063224at2"/>
<gene>
    <name evidence="1" type="ORF">GH975_08535</name>
</gene>
<evidence type="ECO:0000313" key="2">
    <source>
        <dbReference type="Proteomes" id="UP000388235"/>
    </source>
</evidence>
<dbReference type="EMBL" id="CP045871">
    <property type="protein sequence ID" value="QGG80613.1"/>
    <property type="molecule type" value="Genomic_DNA"/>
</dbReference>
<accession>A0A5Q2QBF1</accession>
<reference evidence="1 2" key="1">
    <citation type="submission" date="2019-11" db="EMBL/GenBank/DDBJ databases">
        <authorList>
            <person name="Khan S.A."/>
            <person name="Jeon C.O."/>
            <person name="Chun B.H."/>
        </authorList>
    </citation>
    <scope>NUCLEOTIDE SEQUENCE [LARGE SCALE GENOMIC DNA]</scope>
    <source>
        <strain evidence="1 2">IMCC 1097</strain>
    </source>
</reference>
<proteinExistence type="predicted"/>
<name>A0A5Q2QBF1_9GAMM</name>
<dbReference type="KEGG" id="llp:GH975_08535"/>
<evidence type="ECO:0000313" key="1">
    <source>
        <dbReference type="EMBL" id="QGG80613.1"/>
    </source>
</evidence>
<keyword evidence="2" id="KW-1185">Reference proteome</keyword>
<organism evidence="1 2">
    <name type="scientific">Litorivicinus lipolyticus</name>
    <dbReference type="NCBI Taxonomy" id="418701"/>
    <lineage>
        <taxon>Bacteria</taxon>
        <taxon>Pseudomonadati</taxon>
        <taxon>Pseudomonadota</taxon>
        <taxon>Gammaproteobacteria</taxon>
        <taxon>Oceanospirillales</taxon>
        <taxon>Litorivicinaceae</taxon>
        <taxon>Litorivicinus</taxon>
    </lineage>
</organism>
<dbReference type="AlphaFoldDB" id="A0A5Q2QBF1"/>
<dbReference type="RefSeq" id="WP_153714117.1">
    <property type="nucleotide sequence ID" value="NZ_CP045871.1"/>
</dbReference>
<dbReference type="Proteomes" id="UP000388235">
    <property type="component" value="Chromosome"/>
</dbReference>
<sequence length="103" mass="11156">MQIRTLITLHTDKGKVPPQSVVALPDTEAKALIAKGFALATDASSNEDAPITESELHDAIAVLSEEGFGKDGKPLIKALEEVLDRDITQAERDIAWKSYQALQ</sequence>